<reference evidence="5 6" key="1">
    <citation type="journal article" date="2018" name="BMC Genomics">
        <title>Genomic comparison of Trypanosoma conorhini and Trypanosoma rangeli to Trypanosoma cruzi strains of high and low virulence.</title>
        <authorList>
            <person name="Bradwell K.R."/>
            <person name="Koparde V.N."/>
            <person name="Matveyev A.V."/>
            <person name="Serrano M.G."/>
            <person name="Alves J.M."/>
            <person name="Parikh H."/>
            <person name="Huang B."/>
            <person name="Lee V."/>
            <person name="Espinosa-Alvarez O."/>
            <person name="Ortiz P.A."/>
            <person name="Costa-Martins A.G."/>
            <person name="Teixeira M.M."/>
            <person name="Buck G.A."/>
        </authorList>
    </citation>
    <scope>NUCLEOTIDE SEQUENCE [LARGE SCALE GENOMIC DNA]</scope>
    <source>
        <strain evidence="5 6">025E</strain>
    </source>
</reference>
<feature type="domain" description="Stealth protein CR3 conserved region 3" evidence="4">
    <location>
        <begin position="384"/>
        <end position="433"/>
    </location>
</feature>
<dbReference type="InterPro" id="IPR047141">
    <property type="entry name" value="Stealth"/>
</dbReference>
<dbReference type="PANTHER" id="PTHR24045:SF0">
    <property type="entry name" value="N-ACETYLGLUCOSAMINE-1-PHOSPHOTRANSFERASE SUBUNITS ALPHA_BETA"/>
    <property type="match status" value="1"/>
</dbReference>
<dbReference type="AlphaFoldDB" id="A0A422PM86"/>
<keyword evidence="2 5" id="KW-0808">Transferase</keyword>
<dbReference type="GeneID" id="40318003"/>
<dbReference type="Pfam" id="PF17102">
    <property type="entry name" value="Stealth_CR3"/>
    <property type="match status" value="1"/>
</dbReference>
<evidence type="ECO:0000256" key="1">
    <source>
        <dbReference type="ARBA" id="ARBA00007583"/>
    </source>
</evidence>
<dbReference type="EMBL" id="MKKU01000221">
    <property type="protein sequence ID" value="RNF18815.1"/>
    <property type="molecule type" value="Genomic_DNA"/>
</dbReference>
<comment type="similarity">
    <text evidence="1">Belongs to the stealth family.</text>
</comment>
<keyword evidence="6" id="KW-1185">Reference proteome</keyword>
<dbReference type="InterPro" id="IPR031357">
    <property type="entry name" value="Stealth_CR3"/>
</dbReference>
<sequence length="777" mass="87209">MWLYFTKNRKACILFLLLLMQLLGFLAYSGYVRRVGQGRPGRAAHSQGDQTIFIGEAKPRDAAALGGLTTAVQKYTPAELLAAYDDMDFIYTFVNGTERDHAFRRLLCYECIGDIMRAEEAFYSQGKVVRPECVKHGALPRAKTVRALLEEVSGGPAKEASVRDRERDELRYSIRSVEQHIRWHRGRLLIVSPGHHPYWVDQAKNFMLSALAANRGPHMRGRHPRLTTVHQDVLMPYGMRLTLDSHTIEMQLFRVRNTTPIHVFFNDDYFVNRDVEVTHLLNENGGTYVRTENGMLQRAVRASGGGSWGAGVDHTNLFNTMELDIHKEDRLPLNLFERWQAAGEDPTQSVPVASGDRLIHTAHSHRPYSLPPKATPQRPRFYATHAPFVYCTRMFEFINTRYELEVATNTMSHRGRSARDLFTPFVYNAFIMARPWQSSPRFLPYLTKLRLSRMSDRGDPAPPPLHVRLDNKDACAPATLLRGRVSEAMYGKFVDEAGGNERFMRSVKERNPLFFNINDGFRELNSTLQLQAFLSRLFPQPVFVERTAAEKDNHAPYITAFQGLMKLPLLIFASYREALCPLVRSLKLAMPQFDGQVILVRETGAAAEDKEGLEGVRQRLKHRVRSAMPVVLCTFGGKVKEVNVSTGQDISAAVKEALSAVPNSAKPPVLLPEDYIGGSQVKVAALAIDARTSHPLDSVAALTRAIEVPGQSLALEDFELAGPIGSQGSVLVLSRADAARKAVHWVNGASETDLLITFPLPYALYEVLDAPVKWSFR</sequence>
<dbReference type="GO" id="GO:0016772">
    <property type="term" value="F:transferase activity, transferring phosphorus-containing groups"/>
    <property type="evidence" value="ECO:0007669"/>
    <property type="project" value="InterPro"/>
</dbReference>
<evidence type="ECO:0000256" key="2">
    <source>
        <dbReference type="ARBA" id="ARBA00022679"/>
    </source>
</evidence>
<name>A0A422PM86_9TRYP</name>
<evidence type="ECO:0000313" key="6">
    <source>
        <dbReference type="Proteomes" id="UP000284403"/>
    </source>
</evidence>
<organism evidence="5 6">
    <name type="scientific">Trypanosoma conorhini</name>
    <dbReference type="NCBI Taxonomy" id="83891"/>
    <lineage>
        <taxon>Eukaryota</taxon>
        <taxon>Discoba</taxon>
        <taxon>Euglenozoa</taxon>
        <taxon>Kinetoplastea</taxon>
        <taxon>Metakinetoplastina</taxon>
        <taxon>Trypanosomatida</taxon>
        <taxon>Trypanosomatidae</taxon>
        <taxon>Trypanosoma</taxon>
    </lineage>
</organism>
<feature type="domain" description="Stealth protein CR2 conserved region 2" evidence="3">
    <location>
        <begin position="163"/>
        <end position="286"/>
    </location>
</feature>
<protein>
    <submittedName>
        <fullName evidence="5">Putative ATP-dependent chaperone</fullName>
        <ecNumber evidence="5">2.7.-.-</ecNumber>
    </submittedName>
</protein>
<evidence type="ECO:0000259" key="4">
    <source>
        <dbReference type="Pfam" id="PF17102"/>
    </source>
</evidence>
<dbReference type="EC" id="2.7.-.-" evidence="5"/>
<evidence type="ECO:0000259" key="3">
    <source>
        <dbReference type="Pfam" id="PF11380"/>
    </source>
</evidence>
<dbReference type="OrthoDB" id="263283at2759"/>
<dbReference type="Proteomes" id="UP000284403">
    <property type="component" value="Unassembled WGS sequence"/>
</dbReference>
<comment type="caution">
    <text evidence="5">The sequence shown here is derived from an EMBL/GenBank/DDBJ whole genome shotgun (WGS) entry which is preliminary data.</text>
</comment>
<dbReference type="Pfam" id="PF11380">
    <property type="entry name" value="Stealth_CR2"/>
    <property type="match status" value="1"/>
</dbReference>
<evidence type="ECO:0000313" key="5">
    <source>
        <dbReference type="EMBL" id="RNF18815.1"/>
    </source>
</evidence>
<dbReference type="RefSeq" id="XP_029228619.1">
    <property type="nucleotide sequence ID" value="XM_029371302.1"/>
</dbReference>
<gene>
    <name evidence="5" type="ORF">Tco025E_04392</name>
</gene>
<accession>A0A422PM86</accession>
<dbReference type="PANTHER" id="PTHR24045">
    <property type="match status" value="1"/>
</dbReference>
<proteinExistence type="inferred from homology"/>
<dbReference type="GO" id="GO:0005794">
    <property type="term" value="C:Golgi apparatus"/>
    <property type="evidence" value="ECO:0007669"/>
    <property type="project" value="TreeGrafter"/>
</dbReference>
<dbReference type="InterPro" id="IPR021520">
    <property type="entry name" value="Stealth_CR2"/>
</dbReference>